<dbReference type="EMBL" id="JACOOL010000016">
    <property type="protein sequence ID" value="MBC5638476.1"/>
    <property type="molecule type" value="Genomic_DNA"/>
</dbReference>
<dbReference type="SUPFAM" id="SSF52309">
    <property type="entry name" value="N-(deoxy)ribosyltransferase-like"/>
    <property type="match status" value="1"/>
</dbReference>
<reference evidence="1" key="1">
    <citation type="submission" date="2020-08" db="EMBL/GenBank/DDBJ databases">
        <title>Genome public.</title>
        <authorList>
            <person name="Liu C."/>
            <person name="Sun Q."/>
        </authorList>
    </citation>
    <scope>NUCLEOTIDE SEQUENCE</scope>
    <source>
        <strain evidence="1">BX22</strain>
    </source>
</reference>
<proteinExistence type="predicted"/>
<dbReference type="RefSeq" id="WP_186871182.1">
    <property type="nucleotide sequence ID" value="NZ_JACOOL010000016.1"/>
</dbReference>
<evidence type="ECO:0000313" key="2">
    <source>
        <dbReference type="Proteomes" id="UP000637359"/>
    </source>
</evidence>
<organism evidence="1 2">
    <name type="scientific">Ornithinibacillus hominis</name>
    <dbReference type="NCBI Taxonomy" id="2763055"/>
    <lineage>
        <taxon>Bacteria</taxon>
        <taxon>Bacillati</taxon>
        <taxon>Bacillota</taxon>
        <taxon>Bacilli</taxon>
        <taxon>Bacillales</taxon>
        <taxon>Bacillaceae</taxon>
        <taxon>Ornithinibacillus</taxon>
    </lineage>
</organism>
<accession>A0A923L8H6</accession>
<dbReference type="AlphaFoldDB" id="A0A923L8H6"/>
<name>A0A923L8H6_9BACI</name>
<protein>
    <submittedName>
        <fullName evidence="1">Nucleoside 2-deoxyribosyltransferase</fullName>
    </submittedName>
</protein>
<dbReference type="Proteomes" id="UP000637359">
    <property type="component" value="Unassembled WGS sequence"/>
</dbReference>
<dbReference type="InterPro" id="IPR007710">
    <property type="entry name" value="Nucleoside_deoxyribTrfase"/>
</dbReference>
<dbReference type="Gene3D" id="3.40.50.450">
    <property type="match status" value="1"/>
</dbReference>
<comment type="caution">
    <text evidence="1">The sequence shown here is derived from an EMBL/GenBank/DDBJ whole genome shotgun (WGS) entry which is preliminary data.</text>
</comment>
<keyword evidence="2" id="KW-1185">Reference proteome</keyword>
<sequence>MKFYLASGLENRKLVQYVRDRLLQAGHHQTYDWTKNERATTEDALRDIGTAEWKAVMESDVVLVLLPGGRGTHTELGIALGMQKEIHLYSKEKIDPATATTFYYVDGIQHHNGSIDSFIDAIVSIEK</sequence>
<gene>
    <name evidence="1" type="ORF">H8S33_17000</name>
</gene>
<evidence type="ECO:0000313" key="1">
    <source>
        <dbReference type="EMBL" id="MBC5638476.1"/>
    </source>
</evidence>
<dbReference type="Pfam" id="PF05014">
    <property type="entry name" value="Nuc_deoxyrib_tr"/>
    <property type="match status" value="1"/>
</dbReference>